<accession>J7G6E4</accession>
<dbReference type="SMART" id="SM01393">
    <property type="entry name" value="Ribosomal_L32e"/>
    <property type="match status" value="1"/>
</dbReference>
<evidence type="ECO:0000256" key="1">
    <source>
        <dbReference type="ARBA" id="ARBA00008431"/>
    </source>
</evidence>
<geneLocation type="nucleomorph" evidence="5"/>
<gene>
    <name evidence="5" type="primary">rpl32</name>
    <name evidence="5" type="ORF">CMESO_463</name>
</gene>
<comment type="similarity">
    <text evidence="1">Belongs to the eukaryotic ribosomal protein eL32 family.</text>
</comment>
<organism evidence="5 6">
    <name type="scientific">Chroomonas mesostigmatica CCMP1168</name>
    <dbReference type="NCBI Taxonomy" id="1195612"/>
    <lineage>
        <taxon>Eukaryota</taxon>
        <taxon>Cryptophyceae</taxon>
        <taxon>Pyrenomonadales</taxon>
        <taxon>Chroomonadaceae</taxon>
        <taxon>Chroomonas</taxon>
    </lineage>
</organism>
<dbReference type="EMBL" id="CP003682">
    <property type="protein sequence ID" value="AFP65611.1"/>
    <property type="molecule type" value="Genomic_DNA"/>
</dbReference>
<dbReference type="GO" id="GO:0022625">
    <property type="term" value="C:cytosolic large ribosomal subunit"/>
    <property type="evidence" value="ECO:0007669"/>
    <property type="project" value="TreeGrafter"/>
</dbReference>
<evidence type="ECO:0000313" key="5">
    <source>
        <dbReference type="EMBL" id="AFP65611.1"/>
    </source>
</evidence>
<dbReference type="InterPro" id="IPR001515">
    <property type="entry name" value="Ribosomal_eL32"/>
</dbReference>
<dbReference type="SUPFAM" id="SSF52042">
    <property type="entry name" value="Ribosomal protein L32e"/>
    <property type="match status" value="1"/>
</dbReference>
<dbReference type="PANTHER" id="PTHR23413">
    <property type="entry name" value="60S RIBOSOMAL PROTEIN L32 AND DNA-DIRECTED RNA POLYMERASE II, SUBUNIT N"/>
    <property type="match status" value="1"/>
</dbReference>
<evidence type="ECO:0000256" key="2">
    <source>
        <dbReference type="ARBA" id="ARBA00022980"/>
    </source>
</evidence>
<keyword evidence="3" id="KW-0687">Ribonucleoprotein</keyword>
<reference evidence="5 6" key="1">
    <citation type="journal article" date="2012" name="Genome Biol. Evol.">
        <title>Nucleomorph genome sequence of the cryptophyte alga Chroomonas mesostigmatica CCMP1168 reveals lineage-specific gene loss and genome complexity.</title>
        <authorList>
            <person name="Moore C.E."/>
            <person name="Curtis B."/>
            <person name="Mills T."/>
            <person name="Tanifuji G."/>
            <person name="Archibald J.M."/>
        </authorList>
    </citation>
    <scope>NUCLEOTIDE SEQUENCE [LARGE SCALE GENOMIC DNA]</scope>
    <source>
        <strain evidence="5 6">CCMP1168</strain>
    </source>
</reference>
<evidence type="ECO:0000256" key="3">
    <source>
        <dbReference type="ARBA" id="ARBA00023274"/>
    </source>
</evidence>
<dbReference type="PROSITE" id="PS00580">
    <property type="entry name" value="RIBOSOMAL_L32E"/>
    <property type="match status" value="1"/>
</dbReference>
<feature type="region of interest" description="Disordered" evidence="4">
    <location>
        <begin position="50"/>
        <end position="69"/>
    </location>
</feature>
<keyword evidence="2 5" id="KW-0689">Ribosomal protein</keyword>
<evidence type="ECO:0000256" key="4">
    <source>
        <dbReference type="SAM" id="MobiDB-lite"/>
    </source>
</evidence>
<sequence length="123" mass="14259">MKNIIIIKKRQKKFKRHHSDRYDRLKKSWRKPKGIDSCVRRKFKGKTLMPNIGYGSDKKTRNLGPKGRSNIKINNLNELKTLATSNQKISVVISKNLGCLKKKKIMELALKMDIKIINPTAEN</sequence>
<dbReference type="AlphaFoldDB" id="J7G6E4"/>
<dbReference type="Proteomes" id="UP000243348">
    <property type="component" value="Nucleomorph 3"/>
</dbReference>
<dbReference type="InterPro" id="IPR018263">
    <property type="entry name" value="Ribosomal_eL32_CS"/>
</dbReference>
<dbReference type="Pfam" id="PF01655">
    <property type="entry name" value="Ribosomal_L32e"/>
    <property type="match status" value="1"/>
</dbReference>
<dbReference type="PANTHER" id="PTHR23413:SF1">
    <property type="entry name" value="RIBOSOMAL PROTEIN L32"/>
    <property type="match status" value="1"/>
</dbReference>
<dbReference type="GO" id="GO:0006412">
    <property type="term" value="P:translation"/>
    <property type="evidence" value="ECO:0007669"/>
    <property type="project" value="InterPro"/>
</dbReference>
<proteinExistence type="inferred from homology"/>
<dbReference type="CDD" id="cd00513">
    <property type="entry name" value="Ribosomal_L32_L32e"/>
    <property type="match status" value="1"/>
</dbReference>
<name>J7G6E4_9CRYP</name>
<dbReference type="GO" id="GO:0003735">
    <property type="term" value="F:structural constituent of ribosome"/>
    <property type="evidence" value="ECO:0007669"/>
    <property type="project" value="InterPro"/>
</dbReference>
<keyword evidence="5" id="KW-0542">Nucleomorph</keyword>
<evidence type="ECO:0000313" key="6">
    <source>
        <dbReference type="Proteomes" id="UP000243348"/>
    </source>
</evidence>
<dbReference type="InterPro" id="IPR036351">
    <property type="entry name" value="Ribosomal_eL32_sf"/>
</dbReference>
<protein>
    <submittedName>
        <fullName evidence="5">60S ribosomal protein L32</fullName>
    </submittedName>
</protein>